<reference evidence="1" key="1">
    <citation type="journal article" date="2021" name="New Phytol.">
        <title>Evolutionary innovations through gain and loss of genes in the ectomycorrhizal Boletales.</title>
        <authorList>
            <person name="Wu G."/>
            <person name="Miyauchi S."/>
            <person name="Morin E."/>
            <person name="Kuo A."/>
            <person name="Drula E."/>
            <person name="Varga T."/>
            <person name="Kohler A."/>
            <person name="Feng B."/>
            <person name="Cao Y."/>
            <person name="Lipzen A."/>
            <person name="Daum C."/>
            <person name="Hundley H."/>
            <person name="Pangilinan J."/>
            <person name="Johnson J."/>
            <person name="Barry K."/>
            <person name="LaButti K."/>
            <person name="Ng V."/>
            <person name="Ahrendt S."/>
            <person name="Min B."/>
            <person name="Choi I.G."/>
            <person name="Park H."/>
            <person name="Plett J.M."/>
            <person name="Magnuson J."/>
            <person name="Spatafora J.W."/>
            <person name="Nagy L.G."/>
            <person name="Henrissat B."/>
            <person name="Grigoriev I.V."/>
            <person name="Yang Z.L."/>
            <person name="Xu J."/>
            <person name="Martin F.M."/>
        </authorList>
    </citation>
    <scope>NUCLEOTIDE SEQUENCE</scope>
    <source>
        <strain evidence="1">KUC20120723A-06</strain>
    </source>
</reference>
<evidence type="ECO:0000313" key="1">
    <source>
        <dbReference type="EMBL" id="KAH7925760.1"/>
    </source>
</evidence>
<gene>
    <name evidence="1" type="ORF">BV22DRAFT_1046589</name>
</gene>
<dbReference type="EMBL" id="MU266396">
    <property type="protein sequence ID" value="KAH7925760.1"/>
    <property type="molecule type" value="Genomic_DNA"/>
</dbReference>
<organism evidence="1 2">
    <name type="scientific">Leucogyrophana mollusca</name>
    <dbReference type="NCBI Taxonomy" id="85980"/>
    <lineage>
        <taxon>Eukaryota</taxon>
        <taxon>Fungi</taxon>
        <taxon>Dikarya</taxon>
        <taxon>Basidiomycota</taxon>
        <taxon>Agaricomycotina</taxon>
        <taxon>Agaricomycetes</taxon>
        <taxon>Agaricomycetidae</taxon>
        <taxon>Boletales</taxon>
        <taxon>Boletales incertae sedis</taxon>
        <taxon>Leucogyrophana</taxon>
    </lineage>
</organism>
<sequence length="150" mass="16819">MPGEGIVYAVKHSHPAAWRPSPSAQPVPRTPLRHALTEWRRSQQLREHPLPYLAKIRLPRRARAPDAARLGLVELVASRRWSGVRGQDTPGGIRRRGLVCWVGEGGAGRRQARKARRAREGEGRRGGRGQARRARAGEERRGRRGEDKAQ</sequence>
<dbReference type="Proteomes" id="UP000790709">
    <property type="component" value="Unassembled WGS sequence"/>
</dbReference>
<protein>
    <submittedName>
        <fullName evidence="1">Uncharacterized protein</fullName>
    </submittedName>
</protein>
<comment type="caution">
    <text evidence="1">The sequence shown here is derived from an EMBL/GenBank/DDBJ whole genome shotgun (WGS) entry which is preliminary data.</text>
</comment>
<accession>A0ACB8BK77</accession>
<keyword evidence="2" id="KW-1185">Reference proteome</keyword>
<proteinExistence type="predicted"/>
<name>A0ACB8BK77_9AGAM</name>
<evidence type="ECO:0000313" key="2">
    <source>
        <dbReference type="Proteomes" id="UP000790709"/>
    </source>
</evidence>